<comment type="caution">
    <text evidence="1">The sequence shown here is derived from an EMBL/GenBank/DDBJ whole genome shotgun (WGS) entry which is preliminary data.</text>
</comment>
<protein>
    <submittedName>
        <fullName evidence="1">Uncharacterized protein</fullName>
    </submittedName>
</protein>
<reference evidence="1 2" key="1">
    <citation type="submission" date="2015-10" db="EMBL/GenBank/DDBJ databases">
        <title>Draft genome sequence of pyrrolomycin-producing Streptomyces vitaminophilus.</title>
        <authorList>
            <person name="Graham D.E."/>
            <person name="Mahan K.M."/>
            <person name="Klingeman D.M."/>
            <person name="Hettich R.L."/>
            <person name="Parry R.J."/>
        </authorList>
    </citation>
    <scope>NUCLEOTIDE SEQUENCE [LARGE SCALE GENOMIC DNA]</scope>
    <source>
        <strain evidence="1 2">ATCC 31673</strain>
    </source>
</reference>
<evidence type="ECO:0000313" key="2">
    <source>
        <dbReference type="Proteomes" id="UP000050867"/>
    </source>
</evidence>
<accession>A0A0T6LS62</accession>
<sequence>MRVHVAHEPDGRVVALAESDSGDGGLSVRLLPMDGREVTEIDVPEEFAGLSLSELHARLRMEPGPSGMTVRWQPGPD</sequence>
<dbReference type="Proteomes" id="UP000050867">
    <property type="component" value="Unassembled WGS sequence"/>
</dbReference>
<dbReference type="AlphaFoldDB" id="A0A0T6LS62"/>
<proteinExistence type="predicted"/>
<dbReference type="STRING" id="76728.AQ490_24170"/>
<name>A0A0T6LS62_WENVI</name>
<organism evidence="1 2">
    <name type="scientific">Wenjunlia vitaminophila</name>
    <name type="common">Streptomyces vitaminophilus</name>
    <dbReference type="NCBI Taxonomy" id="76728"/>
    <lineage>
        <taxon>Bacteria</taxon>
        <taxon>Bacillati</taxon>
        <taxon>Actinomycetota</taxon>
        <taxon>Actinomycetes</taxon>
        <taxon>Kitasatosporales</taxon>
        <taxon>Streptomycetaceae</taxon>
        <taxon>Wenjunlia</taxon>
    </lineage>
</organism>
<dbReference type="EMBL" id="LLZU01000020">
    <property type="protein sequence ID" value="KRV48636.1"/>
    <property type="molecule type" value="Genomic_DNA"/>
</dbReference>
<evidence type="ECO:0000313" key="1">
    <source>
        <dbReference type="EMBL" id="KRV48636.1"/>
    </source>
</evidence>
<keyword evidence="2" id="KW-1185">Reference proteome</keyword>
<dbReference type="RefSeq" id="WP_018383874.1">
    <property type="nucleotide sequence ID" value="NZ_LLZU01000020.1"/>
</dbReference>
<dbReference type="eggNOG" id="ENOG5030NP3">
    <property type="taxonomic scope" value="Bacteria"/>
</dbReference>
<dbReference type="OrthoDB" id="4246858at2"/>
<gene>
    <name evidence="1" type="ORF">AQ490_24170</name>
</gene>